<accession>A0A4R5DBV6</accession>
<dbReference type="InterPro" id="IPR006093">
    <property type="entry name" value="Oxy_OxRdtase_FAD_BS"/>
</dbReference>
<dbReference type="GO" id="GO:0016491">
    <property type="term" value="F:oxidoreductase activity"/>
    <property type="evidence" value="ECO:0007669"/>
    <property type="project" value="UniProtKB-KW"/>
</dbReference>
<dbReference type="PROSITE" id="PS51387">
    <property type="entry name" value="FAD_PCMH"/>
    <property type="match status" value="1"/>
</dbReference>
<dbReference type="Gene3D" id="3.30.465.10">
    <property type="match status" value="1"/>
</dbReference>
<dbReference type="OrthoDB" id="5169292at2"/>
<evidence type="ECO:0000313" key="8">
    <source>
        <dbReference type="Proteomes" id="UP000294739"/>
    </source>
</evidence>
<dbReference type="InterPro" id="IPR016166">
    <property type="entry name" value="FAD-bd_PCMH"/>
</dbReference>
<dbReference type="InterPro" id="IPR050416">
    <property type="entry name" value="FAD-linked_Oxidoreductase"/>
</dbReference>
<dbReference type="Proteomes" id="UP000294739">
    <property type="component" value="Unassembled WGS sequence"/>
</dbReference>
<keyword evidence="4" id="KW-0274">FAD</keyword>
<evidence type="ECO:0000256" key="5">
    <source>
        <dbReference type="ARBA" id="ARBA00023002"/>
    </source>
</evidence>
<dbReference type="GO" id="GO:0071949">
    <property type="term" value="F:FAD binding"/>
    <property type="evidence" value="ECO:0007669"/>
    <property type="project" value="InterPro"/>
</dbReference>
<dbReference type="EMBL" id="SMKZ01000018">
    <property type="protein sequence ID" value="TDE09480.1"/>
    <property type="molecule type" value="Genomic_DNA"/>
</dbReference>
<name>A0A4R5DBV6_9ACTN</name>
<gene>
    <name evidence="7" type="ORF">E1269_14280</name>
</gene>
<dbReference type="InterPro" id="IPR016169">
    <property type="entry name" value="FAD-bd_PCMH_sub2"/>
</dbReference>
<dbReference type="SUPFAM" id="SSF56176">
    <property type="entry name" value="FAD-binding/transporter-associated domain-like"/>
    <property type="match status" value="1"/>
</dbReference>
<dbReference type="Pfam" id="PF08031">
    <property type="entry name" value="BBE"/>
    <property type="match status" value="1"/>
</dbReference>
<reference evidence="7 8" key="1">
    <citation type="submission" date="2019-03" db="EMBL/GenBank/DDBJ databases">
        <title>Draft genome sequences of novel Actinobacteria.</title>
        <authorList>
            <person name="Sahin N."/>
            <person name="Ay H."/>
            <person name="Saygin H."/>
        </authorList>
    </citation>
    <scope>NUCLEOTIDE SEQUENCE [LARGE SCALE GENOMIC DNA]</scope>
    <source>
        <strain evidence="7 8">5K138</strain>
    </source>
</reference>
<evidence type="ECO:0000256" key="1">
    <source>
        <dbReference type="ARBA" id="ARBA00001974"/>
    </source>
</evidence>
<keyword evidence="3" id="KW-0285">Flavoprotein</keyword>
<dbReference type="InterPro" id="IPR036318">
    <property type="entry name" value="FAD-bd_PCMH-like_sf"/>
</dbReference>
<dbReference type="Gene3D" id="3.40.462.20">
    <property type="match status" value="1"/>
</dbReference>
<keyword evidence="5" id="KW-0560">Oxidoreductase</keyword>
<evidence type="ECO:0000313" key="7">
    <source>
        <dbReference type="EMBL" id="TDE09480.1"/>
    </source>
</evidence>
<protein>
    <submittedName>
        <fullName evidence="7">FAD-binding oxidoreductase</fullName>
    </submittedName>
</protein>
<dbReference type="PANTHER" id="PTHR42973">
    <property type="entry name" value="BINDING OXIDOREDUCTASE, PUTATIVE (AFU_ORTHOLOGUE AFUA_1G17690)-RELATED"/>
    <property type="match status" value="1"/>
</dbReference>
<dbReference type="Gene3D" id="3.30.43.10">
    <property type="entry name" value="Uridine Diphospho-n-acetylenolpyruvylglucosamine Reductase, domain 2"/>
    <property type="match status" value="1"/>
</dbReference>
<dbReference type="InterPro" id="IPR016167">
    <property type="entry name" value="FAD-bd_PCMH_sub1"/>
</dbReference>
<dbReference type="Pfam" id="PF01565">
    <property type="entry name" value="FAD_binding_4"/>
    <property type="match status" value="1"/>
</dbReference>
<comment type="cofactor">
    <cofactor evidence="1">
        <name>FAD</name>
        <dbReference type="ChEBI" id="CHEBI:57692"/>
    </cofactor>
</comment>
<feature type="domain" description="FAD-binding PCMH-type" evidence="6">
    <location>
        <begin position="38"/>
        <end position="206"/>
    </location>
</feature>
<dbReference type="InParanoid" id="A0A4R5DBV6"/>
<evidence type="ECO:0000259" key="6">
    <source>
        <dbReference type="PROSITE" id="PS51387"/>
    </source>
</evidence>
<dbReference type="InterPro" id="IPR012951">
    <property type="entry name" value="BBE"/>
</dbReference>
<evidence type="ECO:0000256" key="4">
    <source>
        <dbReference type="ARBA" id="ARBA00022827"/>
    </source>
</evidence>
<proteinExistence type="inferred from homology"/>
<dbReference type="PANTHER" id="PTHR42973:SF39">
    <property type="entry name" value="FAD-BINDING PCMH-TYPE DOMAIN-CONTAINING PROTEIN"/>
    <property type="match status" value="1"/>
</dbReference>
<evidence type="ECO:0000256" key="3">
    <source>
        <dbReference type="ARBA" id="ARBA00022630"/>
    </source>
</evidence>
<dbReference type="PROSITE" id="PS00862">
    <property type="entry name" value="OX2_COVAL_FAD"/>
    <property type="match status" value="1"/>
</dbReference>
<organism evidence="7 8">
    <name type="scientific">Jiangella asiatica</name>
    <dbReference type="NCBI Taxonomy" id="2530372"/>
    <lineage>
        <taxon>Bacteria</taxon>
        <taxon>Bacillati</taxon>
        <taxon>Actinomycetota</taxon>
        <taxon>Actinomycetes</taxon>
        <taxon>Jiangellales</taxon>
        <taxon>Jiangellaceae</taxon>
        <taxon>Jiangella</taxon>
    </lineage>
</organism>
<comment type="caution">
    <text evidence="7">The sequence shown here is derived from an EMBL/GenBank/DDBJ whole genome shotgun (WGS) entry which is preliminary data.</text>
</comment>
<comment type="similarity">
    <text evidence="2">Belongs to the oxygen-dependent FAD-linked oxidoreductase family.</text>
</comment>
<keyword evidence="8" id="KW-1185">Reference proteome</keyword>
<evidence type="ECO:0000256" key="2">
    <source>
        <dbReference type="ARBA" id="ARBA00005466"/>
    </source>
</evidence>
<dbReference type="AlphaFoldDB" id="A0A4R5DBV6"/>
<sequence>MENPMNHFDGFRAALTGEAFGPGDDGYEAVRLPWNLLIEQRPALVVLAESVADVQATVRLAAEQGLPLAVQSSGHGAVHPCDDGVVLNVSRLTGVDIDAESKIASLDAGARWRAVLEAAAPYELAGLSGTAPTIGAVGYTLGGGLGLMLRRFGFAADSVVAADVVTADGSLVHASQTENPELLWALKGGSGNFGVVTRLQVRLYHVPAVHHGMAVYPGARAAEVLGAWAEWNGGVSDAVTSAVNVMSVPPLPTVPEPMRGQHVAMVRATIAGGDGAELDGLRSALGVPLMDGFRTCTYLEAALSGMEPTDPMPATGSSALLSELSAGAVDTLLAMSAPGSPVPSIEIRHLGGAAAKEPDQPSAVSHRDAGYSAAANAIAPTPEQLAAVQERLAEGFGALSGYTHPGALVNFMPARSTPEKVRTAFSPESYQRLREIKRTYDPSNLFRFNHNIPPAS</sequence>
<dbReference type="InterPro" id="IPR006094">
    <property type="entry name" value="Oxid_FAD_bind_N"/>
</dbReference>